<evidence type="ECO:0000256" key="4">
    <source>
        <dbReference type="ARBA" id="ARBA00022519"/>
    </source>
</evidence>
<organism evidence="11 12">
    <name type="scientific">Benzoatithermus flavus</name>
    <dbReference type="NCBI Taxonomy" id="3108223"/>
    <lineage>
        <taxon>Bacteria</taxon>
        <taxon>Pseudomonadati</taxon>
        <taxon>Pseudomonadota</taxon>
        <taxon>Alphaproteobacteria</taxon>
        <taxon>Geminicoccales</taxon>
        <taxon>Geminicoccaceae</taxon>
        <taxon>Benzoatithermus</taxon>
    </lineage>
</organism>
<feature type="domain" description="Tripartite ATP-independent periplasmic transporters DctQ component" evidence="10">
    <location>
        <begin position="30"/>
        <end position="161"/>
    </location>
</feature>
<evidence type="ECO:0000256" key="6">
    <source>
        <dbReference type="ARBA" id="ARBA00022989"/>
    </source>
</evidence>
<keyword evidence="4 9" id="KW-0997">Cell inner membrane</keyword>
<keyword evidence="12" id="KW-1185">Reference proteome</keyword>
<comment type="function">
    <text evidence="9">Part of the tripartite ATP-independent periplasmic (TRAP) transport system.</text>
</comment>
<dbReference type="RefSeq" id="WP_418160665.1">
    <property type="nucleotide sequence ID" value="NZ_JBBLZC010000018.1"/>
</dbReference>
<gene>
    <name evidence="11" type="ORF">U1T56_16795</name>
</gene>
<feature type="transmembrane region" description="Helical" evidence="9">
    <location>
        <begin position="21"/>
        <end position="42"/>
    </location>
</feature>
<evidence type="ECO:0000256" key="7">
    <source>
        <dbReference type="ARBA" id="ARBA00023136"/>
    </source>
</evidence>
<dbReference type="PANTHER" id="PTHR35011">
    <property type="entry name" value="2,3-DIKETO-L-GULONATE TRAP TRANSPORTER SMALL PERMEASE PROTEIN YIAM"/>
    <property type="match status" value="1"/>
</dbReference>
<comment type="caution">
    <text evidence="11">The sequence shown here is derived from an EMBL/GenBank/DDBJ whole genome shotgun (WGS) entry which is preliminary data.</text>
</comment>
<sequence length="184" mass="20238">MRAIAAFVRIADGITRIVGRSAAWLMLATVLICAGVALARYLLGFGRIWLQELYVVCFAVGFMLTAPYAYANDDHIRIEILHRRFGPKTRAWIEILGCLLFLLPWLGLVAWSSLPFVRLSWRVREPSAQPGGLPGLYLVKSVLLVFAALMALQALAVIGRRALLLLGRADLLPAPEHVPPAPAD</sequence>
<evidence type="ECO:0000256" key="9">
    <source>
        <dbReference type="RuleBase" id="RU369079"/>
    </source>
</evidence>
<keyword evidence="2 9" id="KW-0813">Transport</keyword>
<comment type="subunit">
    <text evidence="9">The complex comprises the extracytoplasmic solute receptor protein and the two transmembrane proteins.</text>
</comment>
<keyword evidence="3" id="KW-1003">Cell membrane</keyword>
<comment type="subcellular location">
    <subcellularLocation>
        <location evidence="1 9">Cell inner membrane</location>
        <topology evidence="1 9">Multi-pass membrane protein</topology>
    </subcellularLocation>
</comment>
<feature type="transmembrane region" description="Helical" evidence="9">
    <location>
        <begin position="48"/>
        <end position="70"/>
    </location>
</feature>
<evidence type="ECO:0000259" key="10">
    <source>
        <dbReference type="Pfam" id="PF04290"/>
    </source>
</evidence>
<dbReference type="Proteomes" id="UP001375743">
    <property type="component" value="Unassembled WGS sequence"/>
</dbReference>
<feature type="transmembrane region" description="Helical" evidence="9">
    <location>
        <begin position="137"/>
        <end position="158"/>
    </location>
</feature>
<dbReference type="EMBL" id="JBBLZC010000018">
    <property type="protein sequence ID" value="MEK0084813.1"/>
    <property type="molecule type" value="Genomic_DNA"/>
</dbReference>
<evidence type="ECO:0000313" key="12">
    <source>
        <dbReference type="Proteomes" id="UP001375743"/>
    </source>
</evidence>
<dbReference type="PANTHER" id="PTHR35011:SF4">
    <property type="entry name" value="SLL1102 PROTEIN"/>
    <property type="match status" value="1"/>
</dbReference>
<evidence type="ECO:0000256" key="1">
    <source>
        <dbReference type="ARBA" id="ARBA00004429"/>
    </source>
</evidence>
<evidence type="ECO:0000256" key="3">
    <source>
        <dbReference type="ARBA" id="ARBA00022475"/>
    </source>
</evidence>
<dbReference type="InterPro" id="IPR055348">
    <property type="entry name" value="DctQ"/>
</dbReference>
<feature type="transmembrane region" description="Helical" evidence="9">
    <location>
        <begin position="91"/>
        <end position="117"/>
    </location>
</feature>
<dbReference type="Pfam" id="PF04290">
    <property type="entry name" value="DctQ"/>
    <property type="match status" value="1"/>
</dbReference>
<evidence type="ECO:0000313" key="11">
    <source>
        <dbReference type="EMBL" id="MEK0084813.1"/>
    </source>
</evidence>
<name>A0ABU8XWK3_9PROT</name>
<protein>
    <recommendedName>
        <fullName evidence="9">TRAP transporter small permease protein</fullName>
    </recommendedName>
</protein>
<reference evidence="11 12" key="1">
    <citation type="submission" date="2024-01" db="EMBL/GenBank/DDBJ databases">
        <title>Multi-omics insights into the function and evolution of sodium benzoate biodegradation pathways in Benzoatithermus flavus gen. nov., sp. nov. from hot spring.</title>
        <authorList>
            <person name="Hu C.-J."/>
            <person name="Li W.-J."/>
        </authorList>
    </citation>
    <scope>NUCLEOTIDE SEQUENCE [LARGE SCALE GENOMIC DNA]</scope>
    <source>
        <strain evidence="11 12">SYSU G07066</strain>
    </source>
</reference>
<proteinExistence type="inferred from homology"/>
<evidence type="ECO:0000256" key="2">
    <source>
        <dbReference type="ARBA" id="ARBA00022448"/>
    </source>
</evidence>
<comment type="similarity">
    <text evidence="8 9">Belongs to the TRAP transporter small permease family.</text>
</comment>
<keyword evidence="7 9" id="KW-0472">Membrane</keyword>
<accession>A0ABU8XWK3</accession>
<keyword evidence="5 9" id="KW-0812">Transmembrane</keyword>
<dbReference type="InterPro" id="IPR007387">
    <property type="entry name" value="TRAP_DctQ"/>
</dbReference>
<keyword evidence="6 9" id="KW-1133">Transmembrane helix</keyword>
<evidence type="ECO:0000256" key="5">
    <source>
        <dbReference type="ARBA" id="ARBA00022692"/>
    </source>
</evidence>
<evidence type="ECO:0000256" key="8">
    <source>
        <dbReference type="ARBA" id="ARBA00038436"/>
    </source>
</evidence>